<gene>
    <name evidence="10" type="ORF">SGLAU_27630</name>
</gene>
<dbReference type="PRINTS" id="PR00084">
    <property type="entry name" value="MTLDHDRGNASE"/>
</dbReference>
<keyword evidence="11" id="KW-1185">Reference proteome</keyword>
<evidence type="ECO:0000256" key="1">
    <source>
        <dbReference type="ARBA" id="ARBA00006541"/>
    </source>
</evidence>
<dbReference type="InterPro" id="IPR036291">
    <property type="entry name" value="NAD(P)-bd_dom_sf"/>
</dbReference>
<dbReference type="InterPro" id="IPR000669">
    <property type="entry name" value="Mannitol_DH"/>
</dbReference>
<dbReference type="eggNOG" id="COG0246">
    <property type="taxonomic scope" value="Bacteria"/>
</dbReference>
<evidence type="ECO:0000259" key="9">
    <source>
        <dbReference type="Pfam" id="PF08125"/>
    </source>
</evidence>
<evidence type="ECO:0000256" key="3">
    <source>
        <dbReference type="ARBA" id="ARBA00016219"/>
    </source>
</evidence>
<dbReference type="InterPro" id="IPR013131">
    <property type="entry name" value="Mannitol_DH_N"/>
</dbReference>
<proteinExistence type="inferred from homology"/>
<evidence type="ECO:0000256" key="5">
    <source>
        <dbReference type="ARBA" id="ARBA00023027"/>
    </source>
</evidence>
<dbReference type="AlphaFoldDB" id="A0A089XDY4"/>
<evidence type="ECO:0000256" key="7">
    <source>
        <dbReference type="SAM" id="MobiDB-lite"/>
    </source>
</evidence>
<dbReference type="Gene3D" id="3.40.50.720">
    <property type="entry name" value="NAD(P)-binding Rossmann-like Domain"/>
    <property type="match status" value="1"/>
</dbReference>
<accession>A0A089XDY4</accession>
<keyword evidence="4" id="KW-0560">Oxidoreductase</keyword>
<dbReference type="EMBL" id="CP009438">
    <property type="protein sequence ID" value="AIS01464.1"/>
    <property type="molecule type" value="Genomic_DNA"/>
</dbReference>
<dbReference type="InterPro" id="IPR008927">
    <property type="entry name" value="6-PGluconate_DH-like_C_sf"/>
</dbReference>
<evidence type="ECO:0000256" key="4">
    <source>
        <dbReference type="ARBA" id="ARBA00023002"/>
    </source>
</evidence>
<dbReference type="SUPFAM" id="SSF48179">
    <property type="entry name" value="6-phosphogluconate dehydrogenase C-terminal domain-like"/>
    <property type="match status" value="1"/>
</dbReference>
<protein>
    <recommendedName>
        <fullName evidence="3">Mannitol-1-phosphate 5-dehydrogenase</fullName>
        <ecNumber evidence="2">1.1.1.17</ecNumber>
    </recommendedName>
</protein>
<dbReference type="HOGENOM" id="CLU_027324_0_1_11"/>
<feature type="compositionally biased region" description="Basic and acidic residues" evidence="7">
    <location>
        <begin position="492"/>
        <end position="508"/>
    </location>
</feature>
<feature type="domain" description="Mannitol dehydrogenase C-terminal" evidence="9">
    <location>
        <begin position="276"/>
        <end position="462"/>
    </location>
</feature>
<dbReference type="PANTHER" id="PTHR43362:SF1">
    <property type="entry name" value="MANNITOL DEHYDROGENASE 2-RELATED"/>
    <property type="match status" value="1"/>
</dbReference>
<dbReference type="STRING" id="1907.SGLAU_27630"/>
<dbReference type="Proteomes" id="UP000029482">
    <property type="component" value="Chromosome"/>
</dbReference>
<evidence type="ECO:0000259" key="8">
    <source>
        <dbReference type="Pfam" id="PF01232"/>
    </source>
</evidence>
<organism evidence="10 11">
    <name type="scientific">Streptomyces glaucescens</name>
    <dbReference type="NCBI Taxonomy" id="1907"/>
    <lineage>
        <taxon>Bacteria</taxon>
        <taxon>Bacillati</taxon>
        <taxon>Actinomycetota</taxon>
        <taxon>Actinomycetes</taxon>
        <taxon>Kitasatosporales</taxon>
        <taxon>Streptomycetaceae</taxon>
        <taxon>Streptomyces</taxon>
    </lineage>
</organism>
<reference evidence="11" key="1">
    <citation type="journal article" date="2015" name="J. Biotechnol.">
        <title>Complete genome sequence of the actinobacterium Streptomyces glaucescens GLA.O (DSM 40922) consisting of a linear chromosome and one linear plasmid.</title>
        <authorList>
            <person name="Ortseifen V."/>
            <person name="Winkler A."/>
            <person name="Albersmeier A."/>
            <person name="Wendler S."/>
            <person name="Puhler A."/>
            <person name="Kalinowski J."/>
            <person name="Ruckert C."/>
        </authorList>
    </citation>
    <scope>NUCLEOTIDE SEQUENCE [LARGE SCALE GENOMIC DNA]</scope>
    <source>
        <strain evidence="11">DSM 40922 / GLA O</strain>
    </source>
</reference>
<comment type="similarity">
    <text evidence="1">Belongs to the mannitol dehydrogenase family.</text>
</comment>
<dbReference type="InterPro" id="IPR050988">
    <property type="entry name" value="Mannitol_DH/Oxidoreductase"/>
</dbReference>
<sequence length="508" mass="56278">MSEPLPDVPALSNHTLRASRSNRVATPGYNRARLEPAIVHFGVGGFHRAHQEVYFDQLAELGFSQWGVIGVGIRRPQMRQVLDAQDNLFTVVERGADDSTAKIIGSMVEYLLLTEDRETVAARLADPRIRLVTLTITADGYVLPGDPEQARDSVFGLLVDAFDRRRHARLAPFTVLSCDNLPDSAAATREGVMTVAARRDRSLARWIEERVSFPGSMVDRITPATTPDDRDVVEEDFLVGDRWPVITEPFTQWVIEDDFCNDRPPLDRVGALFVDDVAPYKLIKSRLLNGAHCALGYVGWLAGHRCTYQAMADPLVADFVRRLMREEIAPLLPADVPGMDLGTYCDTVLERLRNPRIGDQLARLCRRGSTKMPDYLLPSLHDAHAQGRSRTRLAFAVAAWLRYLRGVDLEGEPIDVQDARAEELREAALRGGCDPSPLLAITDVFGGLADDTESVAVIRRSLSDAFRSGATLRSALASPPRGAPRVTASRPLEIHEHPRTHPRDHTAP</sequence>
<comment type="catalytic activity">
    <reaction evidence="6">
        <text>D-mannitol 1-phosphate + NAD(+) = beta-D-fructose 6-phosphate + NADH + H(+)</text>
        <dbReference type="Rhea" id="RHEA:19661"/>
        <dbReference type="ChEBI" id="CHEBI:15378"/>
        <dbReference type="ChEBI" id="CHEBI:57540"/>
        <dbReference type="ChEBI" id="CHEBI:57634"/>
        <dbReference type="ChEBI" id="CHEBI:57945"/>
        <dbReference type="ChEBI" id="CHEBI:61381"/>
        <dbReference type="EC" id="1.1.1.17"/>
    </reaction>
</comment>
<dbReference type="InterPro" id="IPR013118">
    <property type="entry name" value="Mannitol_DH_C"/>
</dbReference>
<dbReference type="Pfam" id="PF01232">
    <property type="entry name" value="Mannitol_dh"/>
    <property type="match status" value="1"/>
</dbReference>
<dbReference type="OrthoDB" id="271711at2"/>
<dbReference type="SUPFAM" id="SSF51735">
    <property type="entry name" value="NAD(P)-binding Rossmann-fold domains"/>
    <property type="match status" value="1"/>
</dbReference>
<dbReference type="GO" id="GO:0008926">
    <property type="term" value="F:mannitol-1-phosphate 5-dehydrogenase activity"/>
    <property type="evidence" value="ECO:0007669"/>
    <property type="project" value="UniProtKB-EC"/>
</dbReference>
<dbReference type="Pfam" id="PF08125">
    <property type="entry name" value="Mannitol_dh_C"/>
    <property type="match status" value="1"/>
</dbReference>
<dbReference type="GO" id="GO:0019594">
    <property type="term" value="P:mannitol metabolic process"/>
    <property type="evidence" value="ECO:0007669"/>
    <property type="project" value="InterPro"/>
</dbReference>
<evidence type="ECO:0000256" key="6">
    <source>
        <dbReference type="ARBA" id="ARBA00048615"/>
    </source>
</evidence>
<dbReference type="InterPro" id="IPR013328">
    <property type="entry name" value="6PGD_dom2"/>
</dbReference>
<name>A0A089XDY4_STRGA</name>
<dbReference type="PROSITE" id="PS00974">
    <property type="entry name" value="MANNITOL_DHGENASE"/>
    <property type="match status" value="1"/>
</dbReference>
<feature type="domain" description="Mannitol dehydrogenase N-terminal" evidence="8">
    <location>
        <begin position="37"/>
        <end position="267"/>
    </location>
</feature>
<dbReference type="Gene3D" id="1.10.1040.10">
    <property type="entry name" value="N-(1-d-carboxylethyl)-l-norvaline Dehydrogenase, domain 2"/>
    <property type="match status" value="1"/>
</dbReference>
<evidence type="ECO:0000256" key="2">
    <source>
        <dbReference type="ARBA" id="ARBA00012939"/>
    </source>
</evidence>
<dbReference type="KEGG" id="sgu:SGLAU_27630"/>
<dbReference type="InterPro" id="IPR023027">
    <property type="entry name" value="Mannitol_DH_CS"/>
</dbReference>
<feature type="region of interest" description="Disordered" evidence="7">
    <location>
        <begin position="475"/>
        <end position="508"/>
    </location>
</feature>
<evidence type="ECO:0000313" key="10">
    <source>
        <dbReference type="EMBL" id="AIS01464.1"/>
    </source>
</evidence>
<dbReference type="EC" id="1.1.1.17" evidence="2"/>
<dbReference type="PANTHER" id="PTHR43362">
    <property type="entry name" value="MANNITOL DEHYDROGENASE DSF1-RELATED"/>
    <property type="match status" value="1"/>
</dbReference>
<keyword evidence="5" id="KW-0520">NAD</keyword>
<evidence type="ECO:0000313" key="11">
    <source>
        <dbReference type="Proteomes" id="UP000029482"/>
    </source>
</evidence>